<reference evidence="1" key="1">
    <citation type="submission" date="2006-09" db="EMBL/GenBank/DDBJ databases">
        <title>Complete sequence of Rhodopseudomonas palustris BisA53.</title>
        <authorList>
            <consortium name="US DOE Joint Genome Institute"/>
            <person name="Copeland A."/>
            <person name="Lucas S."/>
            <person name="Lapidus A."/>
            <person name="Barry K."/>
            <person name="Detter J.C."/>
            <person name="Glavina del Rio T."/>
            <person name="Hammon N."/>
            <person name="Israni S."/>
            <person name="Dalin E."/>
            <person name="Tice H."/>
            <person name="Pitluck S."/>
            <person name="Chain P."/>
            <person name="Malfatti S."/>
            <person name="Shin M."/>
            <person name="Vergez L."/>
            <person name="Schmutz J."/>
            <person name="Larimer F."/>
            <person name="Land M."/>
            <person name="Hauser L."/>
            <person name="Pelletier D.A."/>
            <person name="Kyrpides N."/>
            <person name="Kim E."/>
            <person name="Harwood C.S."/>
            <person name="Oda Y."/>
            <person name="Richardson P."/>
        </authorList>
    </citation>
    <scope>NUCLEOTIDE SEQUENCE [LARGE SCALE GENOMIC DNA]</scope>
    <source>
        <strain evidence="1">BisA53</strain>
    </source>
</reference>
<dbReference type="KEGG" id="rpe:RPE_2424"/>
<dbReference type="HOGENOM" id="CLU_193486_0_0_5"/>
<sequence>MTTAEDIENAVAQLSPRELAKFRAWFEAFEAERFDAAILRDAEAGKLDPLADEALAAHRAGQTREL</sequence>
<gene>
    <name evidence="1" type="ordered locus">RPE_2424</name>
</gene>
<dbReference type="EMBL" id="CP000463">
    <property type="protein sequence ID" value="ABJ06363.1"/>
    <property type="molecule type" value="Genomic_DNA"/>
</dbReference>
<protein>
    <submittedName>
        <fullName evidence="1">Uncharacterized protein</fullName>
    </submittedName>
</protein>
<dbReference type="AlphaFoldDB" id="Q07NX1"/>
<dbReference type="STRING" id="316055.RPE_2424"/>
<name>Q07NX1_RHOP5</name>
<accession>Q07NX1</accession>
<dbReference type="eggNOG" id="ENOG50331GA">
    <property type="taxonomic scope" value="Bacteria"/>
</dbReference>
<evidence type="ECO:0000313" key="1">
    <source>
        <dbReference type="EMBL" id="ABJ06363.1"/>
    </source>
</evidence>
<organism evidence="1">
    <name type="scientific">Rhodopseudomonas palustris (strain BisA53)</name>
    <dbReference type="NCBI Taxonomy" id="316055"/>
    <lineage>
        <taxon>Bacteria</taxon>
        <taxon>Pseudomonadati</taxon>
        <taxon>Pseudomonadota</taxon>
        <taxon>Alphaproteobacteria</taxon>
        <taxon>Hyphomicrobiales</taxon>
        <taxon>Nitrobacteraceae</taxon>
        <taxon>Rhodopseudomonas</taxon>
    </lineage>
</organism>
<proteinExistence type="predicted"/>